<dbReference type="Gene3D" id="1.10.510.10">
    <property type="entry name" value="Transferase(Phosphotransferase) domain 1"/>
    <property type="match status" value="1"/>
</dbReference>
<dbReference type="InterPro" id="IPR011009">
    <property type="entry name" value="Kinase-like_dom_sf"/>
</dbReference>
<dbReference type="GeneID" id="117575442"/>
<dbReference type="InterPro" id="IPR017441">
    <property type="entry name" value="Protein_kinase_ATP_BS"/>
</dbReference>
<reference evidence="10" key="1">
    <citation type="submission" date="2025-08" db="UniProtKB">
        <authorList>
            <consortium name="RefSeq"/>
        </authorList>
    </citation>
    <scope>IDENTIFICATION</scope>
    <source>
        <strain evidence="10">15112-1751.03</strain>
        <tissue evidence="10">Whole Adult</tissue>
    </source>
</reference>
<dbReference type="PIRSF" id="PIRSF000654">
    <property type="entry name" value="Integrin-linked_kinase"/>
    <property type="match status" value="1"/>
</dbReference>
<keyword evidence="4 7" id="KW-0547">Nucleotide-binding</keyword>
<dbReference type="Pfam" id="PF07714">
    <property type="entry name" value="PK_Tyr_Ser-Thr"/>
    <property type="match status" value="1"/>
</dbReference>
<evidence type="ECO:0000256" key="3">
    <source>
        <dbReference type="ARBA" id="ARBA00022679"/>
    </source>
</evidence>
<dbReference type="RefSeq" id="XP_051863993.1">
    <property type="nucleotide sequence ID" value="XM_052008033.1"/>
</dbReference>
<dbReference type="PANTHER" id="PTHR46716:SF1">
    <property type="entry name" value="MITOGEN-ACTIVATED PROTEIN KINASE KINASE KINASE 7"/>
    <property type="match status" value="1"/>
</dbReference>
<dbReference type="GO" id="GO:0006955">
    <property type="term" value="P:immune response"/>
    <property type="evidence" value="ECO:0007669"/>
    <property type="project" value="TreeGrafter"/>
</dbReference>
<proteinExistence type="inferred from homology"/>
<dbReference type="GO" id="GO:0043123">
    <property type="term" value="P:positive regulation of canonical NF-kappaB signal transduction"/>
    <property type="evidence" value="ECO:0007669"/>
    <property type="project" value="TreeGrafter"/>
</dbReference>
<dbReference type="PROSITE" id="PS00107">
    <property type="entry name" value="PROTEIN_KINASE_ATP"/>
    <property type="match status" value="1"/>
</dbReference>
<evidence type="ECO:0000256" key="6">
    <source>
        <dbReference type="ARBA" id="ARBA00022840"/>
    </source>
</evidence>
<sequence>MDKIVISVSSNEIQICERIGYGSYGVVHKALWQTELEVITIALKIIEDKSQDSETEKIRFEKNILREIENLQKCTHPNIITLYGVSKYSDNICLLFEYADCGSLYKFLHRTKREVSMDERIDWMLQCAKGLEYLHGKNIIHRSLTTRSLLLFDNCRKLKIADFGKMNEVEIIRTVFMCCYLAPEVCMGKKNFTEKSDVFSFGIIFWEVIQREKPFCDRDLHDISEYIKRGIRPDIYNLINDDYSGIVPIMECCWRQSSTDRPTMSEVRRDLNYSIKRYDHQSNCYIS</sequence>
<gene>
    <name evidence="10" type="primary">LOC117575442</name>
</gene>
<keyword evidence="2" id="KW-0723">Serine/threonine-protein kinase</keyword>
<evidence type="ECO:0000259" key="8">
    <source>
        <dbReference type="PROSITE" id="PS50011"/>
    </source>
</evidence>
<dbReference type="OrthoDB" id="7861233at2759"/>
<evidence type="ECO:0000256" key="1">
    <source>
        <dbReference type="ARBA" id="ARBA00006529"/>
    </source>
</evidence>
<dbReference type="GO" id="GO:0004709">
    <property type="term" value="F:MAP kinase kinase kinase activity"/>
    <property type="evidence" value="ECO:0007669"/>
    <property type="project" value="TreeGrafter"/>
</dbReference>
<protein>
    <submittedName>
        <fullName evidence="10">Mitogen-activated protein kinase kinase kinase 7-like isoform X12</fullName>
    </submittedName>
</protein>
<dbReference type="PRINTS" id="PR00109">
    <property type="entry name" value="TYRKINASE"/>
</dbReference>
<dbReference type="SUPFAM" id="SSF56112">
    <property type="entry name" value="Protein kinase-like (PK-like)"/>
    <property type="match status" value="1"/>
</dbReference>
<keyword evidence="3" id="KW-0808">Transferase</keyword>
<organism evidence="9 10">
    <name type="scientific">Drosophila albomicans</name>
    <name type="common">Fruit fly</name>
    <dbReference type="NCBI Taxonomy" id="7291"/>
    <lineage>
        <taxon>Eukaryota</taxon>
        <taxon>Metazoa</taxon>
        <taxon>Ecdysozoa</taxon>
        <taxon>Arthropoda</taxon>
        <taxon>Hexapoda</taxon>
        <taxon>Insecta</taxon>
        <taxon>Pterygota</taxon>
        <taxon>Neoptera</taxon>
        <taxon>Endopterygota</taxon>
        <taxon>Diptera</taxon>
        <taxon>Brachycera</taxon>
        <taxon>Muscomorpha</taxon>
        <taxon>Ephydroidea</taxon>
        <taxon>Drosophilidae</taxon>
        <taxon>Drosophila</taxon>
    </lineage>
</organism>
<accession>A0A9C6TDK1</accession>
<dbReference type="AlphaFoldDB" id="A0A9C6TDK1"/>
<dbReference type="PROSITE" id="PS50011">
    <property type="entry name" value="PROTEIN_KINASE_DOM"/>
    <property type="match status" value="1"/>
</dbReference>
<dbReference type="InterPro" id="IPR001245">
    <property type="entry name" value="Ser-Thr/Tyr_kinase_cat_dom"/>
</dbReference>
<dbReference type="GO" id="GO:0005524">
    <property type="term" value="F:ATP binding"/>
    <property type="evidence" value="ECO:0007669"/>
    <property type="project" value="UniProtKB-UniRule"/>
</dbReference>
<feature type="domain" description="Protein kinase" evidence="8">
    <location>
        <begin position="13"/>
        <end position="275"/>
    </location>
</feature>
<keyword evidence="6 7" id="KW-0067">ATP-binding</keyword>
<dbReference type="PANTHER" id="PTHR46716">
    <property type="entry name" value="MITOGEN-ACTIVATED PROTEIN KINASE KINASE KINASE 7"/>
    <property type="match status" value="1"/>
</dbReference>
<dbReference type="Proteomes" id="UP000515160">
    <property type="component" value="Chromosome 2R"/>
</dbReference>
<dbReference type="InterPro" id="IPR000719">
    <property type="entry name" value="Prot_kinase_dom"/>
</dbReference>
<dbReference type="GO" id="GO:0007254">
    <property type="term" value="P:JNK cascade"/>
    <property type="evidence" value="ECO:0007669"/>
    <property type="project" value="TreeGrafter"/>
</dbReference>
<evidence type="ECO:0000313" key="10">
    <source>
        <dbReference type="RefSeq" id="XP_051863993.1"/>
    </source>
</evidence>
<evidence type="ECO:0000256" key="4">
    <source>
        <dbReference type="ARBA" id="ARBA00022741"/>
    </source>
</evidence>
<evidence type="ECO:0000256" key="7">
    <source>
        <dbReference type="PROSITE-ProRule" id="PRU10141"/>
    </source>
</evidence>
<evidence type="ECO:0000256" key="5">
    <source>
        <dbReference type="ARBA" id="ARBA00022777"/>
    </source>
</evidence>
<name>A0A9C6TDK1_DROAB</name>
<keyword evidence="5" id="KW-0418">Kinase</keyword>
<comment type="similarity">
    <text evidence="1">Belongs to the protein kinase superfamily. STE Ser/Thr protein kinase family. MAP kinase kinase kinase subfamily.</text>
</comment>
<evidence type="ECO:0000313" key="9">
    <source>
        <dbReference type="Proteomes" id="UP000515160"/>
    </source>
</evidence>
<feature type="binding site" evidence="7">
    <location>
        <position position="44"/>
    </location>
    <ligand>
        <name>ATP</name>
        <dbReference type="ChEBI" id="CHEBI:30616"/>
    </ligand>
</feature>
<evidence type="ECO:0000256" key="2">
    <source>
        <dbReference type="ARBA" id="ARBA00022527"/>
    </source>
</evidence>
<keyword evidence="9" id="KW-1185">Reference proteome</keyword>